<proteinExistence type="predicted"/>
<dbReference type="AlphaFoldDB" id="A0A917MYB1"/>
<dbReference type="Gene3D" id="1.10.10.10">
    <property type="entry name" value="Winged helix-like DNA-binding domain superfamily/Winged helix DNA-binding domain"/>
    <property type="match status" value="1"/>
</dbReference>
<dbReference type="GO" id="GO:0003677">
    <property type="term" value="F:DNA binding"/>
    <property type="evidence" value="ECO:0007669"/>
    <property type="project" value="UniProtKB-KW"/>
</dbReference>
<evidence type="ECO:0000313" key="6">
    <source>
        <dbReference type="Proteomes" id="UP000627292"/>
    </source>
</evidence>
<reference evidence="5" key="2">
    <citation type="submission" date="2020-09" db="EMBL/GenBank/DDBJ databases">
        <authorList>
            <person name="Sun Q."/>
            <person name="Zhou Y."/>
        </authorList>
    </citation>
    <scope>NUCLEOTIDE SEQUENCE</scope>
    <source>
        <strain evidence="5">CGMCC 1.15290</strain>
    </source>
</reference>
<keyword evidence="3" id="KW-0804">Transcription</keyword>
<keyword evidence="6" id="KW-1185">Reference proteome</keyword>
<evidence type="ECO:0000256" key="2">
    <source>
        <dbReference type="ARBA" id="ARBA00023125"/>
    </source>
</evidence>
<keyword evidence="2" id="KW-0238">DNA-binding</keyword>
<dbReference type="InterPro" id="IPR036388">
    <property type="entry name" value="WH-like_DNA-bd_sf"/>
</dbReference>
<name>A0A917MYB1_9BACT</name>
<comment type="caution">
    <text evidence="5">The sequence shown here is derived from an EMBL/GenBank/DDBJ whole genome shotgun (WGS) entry which is preliminary data.</text>
</comment>
<feature type="domain" description="HTH hxlR-type" evidence="4">
    <location>
        <begin position="11"/>
        <end position="114"/>
    </location>
</feature>
<protein>
    <submittedName>
        <fullName evidence="5">Transcriptional regulator</fullName>
    </submittedName>
</protein>
<dbReference type="InterPro" id="IPR036390">
    <property type="entry name" value="WH_DNA-bd_sf"/>
</dbReference>
<dbReference type="PANTHER" id="PTHR33204:SF29">
    <property type="entry name" value="TRANSCRIPTIONAL REGULATOR"/>
    <property type="match status" value="1"/>
</dbReference>
<dbReference type="SUPFAM" id="SSF46785">
    <property type="entry name" value="Winged helix' DNA-binding domain"/>
    <property type="match status" value="1"/>
</dbReference>
<dbReference type="Pfam" id="PF01638">
    <property type="entry name" value="HxlR"/>
    <property type="match status" value="1"/>
</dbReference>
<gene>
    <name evidence="5" type="ORF">GCM10011379_45340</name>
</gene>
<evidence type="ECO:0000313" key="5">
    <source>
        <dbReference type="EMBL" id="GGH78058.1"/>
    </source>
</evidence>
<sequence length="116" mass="13537">MICKEAHLRQCRGYLLAIQDTLQLLSGKWKVSIMACLGYGKKRFSDLQRELEGIGPKMLSKQLYELEINGLVERTECDSRPQTMEYQITEYGQSLQPLIHQMAVWGGQHRRRIMHQ</sequence>
<reference evidence="5" key="1">
    <citation type="journal article" date="2014" name="Int. J. Syst. Evol. Microbiol.">
        <title>Complete genome sequence of Corynebacterium casei LMG S-19264T (=DSM 44701T), isolated from a smear-ripened cheese.</title>
        <authorList>
            <consortium name="US DOE Joint Genome Institute (JGI-PGF)"/>
            <person name="Walter F."/>
            <person name="Albersmeier A."/>
            <person name="Kalinowski J."/>
            <person name="Ruckert C."/>
        </authorList>
    </citation>
    <scope>NUCLEOTIDE SEQUENCE</scope>
    <source>
        <strain evidence="5">CGMCC 1.15290</strain>
    </source>
</reference>
<accession>A0A917MYB1</accession>
<dbReference type="RefSeq" id="WP_188956659.1">
    <property type="nucleotide sequence ID" value="NZ_BMIB01000004.1"/>
</dbReference>
<evidence type="ECO:0000256" key="3">
    <source>
        <dbReference type="ARBA" id="ARBA00023163"/>
    </source>
</evidence>
<keyword evidence="1" id="KW-0805">Transcription regulation</keyword>
<dbReference type="PANTHER" id="PTHR33204">
    <property type="entry name" value="TRANSCRIPTIONAL REGULATOR, MARR FAMILY"/>
    <property type="match status" value="1"/>
</dbReference>
<dbReference type="PROSITE" id="PS51118">
    <property type="entry name" value="HTH_HXLR"/>
    <property type="match status" value="1"/>
</dbReference>
<dbReference type="EMBL" id="BMIB01000004">
    <property type="protein sequence ID" value="GGH78058.1"/>
    <property type="molecule type" value="Genomic_DNA"/>
</dbReference>
<dbReference type="InterPro" id="IPR002577">
    <property type="entry name" value="HTH_HxlR"/>
</dbReference>
<evidence type="ECO:0000259" key="4">
    <source>
        <dbReference type="PROSITE" id="PS51118"/>
    </source>
</evidence>
<dbReference type="Proteomes" id="UP000627292">
    <property type="component" value="Unassembled WGS sequence"/>
</dbReference>
<organism evidence="5 6">
    <name type="scientific">Filimonas zeae</name>
    <dbReference type="NCBI Taxonomy" id="1737353"/>
    <lineage>
        <taxon>Bacteria</taxon>
        <taxon>Pseudomonadati</taxon>
        <taxon>Bacteroidota</taxon>
        <taxon>Chitinophagia</taxon>
        <taxon>Chitinophagales</taxon>
        <taxon>Chitinophagaceae</taxon>
        <taxon>Filimonas</taxon>
    </lineage>
</organism>
<evidence type="ECO:0000256" key="1">
    <source>
        <dbReference type="ARBA" id="ARBA00023015"/>
    </source>
</evidence>